<protein>
    <recommendedName>
        <fullName evidence="9">Kinetochore protein SPC25</fullName>
    </recommendedName>
</protein>
<dbReference type="Pfam" id="PF08234">
    <property type="entry name" value="Spindle_Spc25"/>
    <property type="match status" value="1"/>
</dbReference>
<dbReference type="EMBL" id="JACGCM010000671">
    <property type="protein sequence ID" value="KAF6169069.1"/>
    <property type="molecule type" value="Genomic_DNA"/>
</dbReference>
<dbReference type="AlphaFoldDB" id="A0A7J7NPG7"/>
<accession>A0A7J7NPG7</accession>
<dbReference type="Gene3D" id="3.30.457.50">
    <property type="entry name" value="Chromosome segregation protein Spc25"/>
    <property type="match status" value="1"/>
</dbReference>
<organism evidence="11 12">
    <name type="scientific">Kingdonia uniflora</name>
    <dbReference type="NCBI Taxonomy" id="39325"/>
    <lineage>
        <taxon>Eukaryota</taxon>
        <taxon>Viridiplantae</taxon>
        <taxon>Streptophyta</taxon>
        <taxon>Embryophyta</taxon>
        <taxon>Tracheophyta</taxon>
        <taxon>Spermatophyta</taxon>
        <taxon>Magnoliopsida</taxon>
        <taxon>Ranunculales</taxon>
        <taxon>Circaeasteraceae</taxon>
        <taxon>Kingdonia</taxon>
    </lineage>
</organism>
<dbReference type="GO" id="GO:0051301">
    <property type="term" value="P:cell division"/>
    <property type="evidence" value="ECO:0007669"/>
    <property type="project" value="UniProtKB-UniRule"/>
</dbReference>
<keyword evidence="3 9" id="KW-0158">Chromosome</keyword>
<evidence type="ECO:0000259" key="10">
    <source>
        <dbReference type="Pfam" id="PF08234"/>
    </source>
</evidence>
<evidence type="ECO:0000256" key="1">
    <source>
        <dbReference type="ARBA" id="ARBA00004584"/>
    </source>
</evidence>
<keyword evidence="5 9" id="KW-0498">Mitosis</keyword>
<keyword evidence="6" id="KW-0175">Coiled coil</keyword>
<comment type="subunit">
    <text evidence="9">Component of the NDC80 complex.</text>
</comment>
<dbReference type="PANTHER" id="PTHR14281:SF0">
    <property type="entry name" value="KINETOCHORE PROTEIN SPC25"/>
    <property type="match status" value="1"/>
</dbReference>
<evidence type="ECO:0000256" key="2">
    <source>
        <dbReference type="ARBA" id="ARBA00006379"/>
    </source>
</evidence>
<evidence type="ECO:0000256" key="4">
    <source>
        <dbReference type="ARBA" id="ARBA00022618"/>
    </source>
</evidence>
<comment type="similarity">
    <text evidence="2 9">Belongs to the SPC25 family.</text>
</comment>
<dbReference type="GO" id="GO:0007059">
    <property type="term" value="P:chromosome segregation"/>
    <property type="evidence" value="ECO:0007669"/>
    <property type="project" value="InterPro"/>
</dbReference>
<comment type="subcellular location">
    <subcellularLocation>
        <location evidence="1">Chromosome</location>
        <location evidence="1">Centromere</location>
    </subcellularLocation>
    <subcellularLocation>
        <location evidence="9">Nucleus</location>
    </subcellularLocation>
    <subcellularLocation>
        <location evidence="9">Chromosome</location>
        <location evidence="9">Centromere</location>
        <location evidence="9">Kinetochore</location>
    </subcellularLocation>
</comment>
<keyword evidence="12" id="KW-1185">Reference proteome</keyword>
<dbReference type="FunFam" id="3.30.457.50:FF:000001">
    <property type="entry name" value="Probable kinetochore protein spc25"/>
    <property type="match status" value="1"/>
</dbReference>
<dbReference type="CDD" id="cd23784">
    <property type="entry name" value="RWD_Spc25"/>
    <property type="match status" value="1"/>
</dbReference>
<evidence type="ECO:0000256" key="3">
    <source>
        <dbReference type="ARBA" id="ARBA00022454"/>
    </source>
</evidence>
<dbReference type="InterPro" id="IPR045143">
    <property type="entry name" value="Spc25"/>
</dbReference>
<reference evidence="11 12" key="1">
    <citation type="journal article" date="2020" name="IScience">
        <title>Genome Sequencing of the Endangered Kingdonia uniflora (Circaeasteraceae, Ranunculales) Reveals Potential Mechanisms of Evolutionary Specialization.</title>
        <authorList>
            <person name="Sun Y."/>
            <person name="Deng T."/>
            <person name="Zhang A."/>
            <person name="Moore M.J."/>
            <person name="Landis J.B."/>
            <person name="Lin N."/>
            <person name="Zhang H."/>
            <person name="Zhang X."/>
            <person name="Huang J."/>
            <person name="Zhang X."/>
            <person name="Sun H."/>
            <person name="Wang H."/>
        </authorList>
    </citation>
    <scope>NUCLEOTIDE SEQUENCE [LARGE SCALE GENOMIC DNA]</scope>
    <source>
        <strain evidence="11">TB1705</strain>
        <tissue evidence="11">Leaf</tissue>
    </source>
</reference>
<dbReference type="GO" id="GO:0031262">
    <property type="term" value="C:Ndc80 complex"/>
    <property type="evidence" value="ECO:0007669"/>
    <property type="project" value="InterPro"/>
</dbReference>
<evidence type="ECO:0000256" key="5">
    <source>
        <dbReference type="ARBA" id="ARBA00022776"/>
    </source>
</evidence>
<name>A0A7J7NPG7_9MAGN</name>
<dbReference type="InterPro" id="IPR013255">
    <property type="entry name" value="Spc25_C"/>
</dbReference>
<dbReference type="GO" id="GO:0005634">
    <property type="term" value="C:nucleus"/>
    <property type="evidence" value="ECO:0007669"/>
    <property type="project" value="UniProtKB-SubCell"/>
</dbReference>
<gene>
    <name evidence="11" type="ORF">GIB67_038566</name>
</gene>
<dbReference type="PANTHER" id="PTHR14281">
    <property type="entry name" value="KINETOCHORE PROTEIN SPC25-RELATED"/>
    <property type="match status" value="1"/>
</dbReference>
<keyword evidence="4 9" id="KW-0132">Cell division</keyword>
<keyword evidence="9" id="KW-0995">Kinetochore</keyword>
<evidence type="ECO:0000256" key="7">
    <source>
        <dbReference type="ARBA" id="ARBA00023306"/>
    </source>
</evidence>
<keyword evidence="8 9" id="KW-0137">Centromere</keyword>
<evidence type="ECO:0000313" key="12">
    <source>
        <dbReference type="Proteomes" id="UP000541444"/>
    </source>
</evidence>
<evidence type="ECO:0000256" key="8">
    <source>
        <dbReference type="ARBA" id="ARBA00023328"/>
    </source>
</evidence>
<keyword evidence="7 9" id="KW-0131">Cell cycle</keyword>
<comment type="function">
    <text evidence="9">Acts as a component of the essential kinetochore-associated NDC80 complex, which is required for chromosome segregation and spindle checkpoint activity.</text>
</comment>
<evidence type="ECO:0000256" key="9">
    <source>
        <dbReference type="RuleBase" id="RU367150"/>
    </source>
</evidence>
<proteinExistence type="inferred from homology"/>
<sequence>MDTNQGIRHKEHIQDAISWYNKFLGFRVEGGHGVKFIFNNINSQNPNEEYSFTLKHADDNYTLLDCDPYLGDMKEFIQELNQTNGLFKFVRIMREKFQATTLKGTSKLDWGTPIMAALYRRLDEVSILKNGKGKRSVTGFFAMLEFWFFEYCRVEMYMVKVSNINHVYPCMGAWIDERDNLGSEIHHSFVVIRKHDRMEGQN</sequence>
<evidence type="ECO:0000256" key="6">
    <source>
        <dbReference type="ARBA" id="ARBA00023054"/>
    </source>
</evidence>
<dbReference type="OrthoDB" id="6353017at2759"/>
<comment type="caution">
    <text evidence="11">The sequence shown here is derived from an EMBL/GenBank/DDBJ whole genome shotgun (WGS) entry which is preliminary data.</text>
</comment>
<keyword evidence="9" id="KW-0539">Nucleus</keyword>
<feature type="domain" description="Chromosome segregation protein Spc25 C-terminal" evidence="10">
    <location>
        <begin position="30"/>
        <end position="98"/>
    </location>
</feature>
<dbReference type="Proteomes" id="UP000541444">
    <property type="component" value="Unassembled WGS sequence"/>
</dbReference>
<evidence type="ECO:0000313" key="11">
    <source>
        <dbReference type="EMBL" id="KAF6169069.1"/>
    </source>
</evidence>